<protein>
    <submittedName>
        <fullName evidence="1">Uncharacterized protein</fullName>
    </submittedName>
</protein>
<evidence type="ECO:0000313" key="1">
    <source>
        <dbReference type="EMBL" id="KAF5946035.1"/>
    </source>
</evidence>
<organism evidence="1 2">
    <name type="scientific">Camellia sinensis</name>
    <name type="common">Tea plant</name>
    <name type="synonym">Thea sinensis</name>
    <dbReference type="NCBI Taxonomy" id="4442"/>
    <lineage>
        <taxon>Eukaryota</taxon>
        <taxon>Viridiplantae</taxon>
        <taxon>Streptophyta</taxon>
        <taxon>Embryophyta</taxon>
        <taxon>Tracheophyta</taxon>
        <taxon>Spermatophyta</taxon>
        <taxon>Magnoliopsida</taxon>
        <taxon>eudicotyledons</taxon>
        <taxon>Gunneridae</taxon>
        <taxon>Pentapetalae</taxon>
        <taxon>asterids</taxon>
        <taxon>Ericales</taxon>
        <taxon>Theaceae</taxon>
        <taxon>Camellia</taxon>
    </lineage>
</organism>
<dbReference type="AlphaFoldDB" id="A0A7J7H0H9"/>
<evidence type="ECO:0000313" key="2">
    <source>
        <dbReference type="Proteomes" id="UP000593564"/>
    </source>
</evidence>
<sequence>MTPPYSVLYNVMTPPSSVFTNAPIQIRAANKAHGDGPKKTRTRDRAVRAMPAPDANAELQSNLDRRRLITHANAKSKSEKFPPPHQDGALGVPLGASHHIDPAFVPPDIPFSSTSFTYSKEPVQNWSGPLVDPVAVASRGKKYAARESTKSFTSKKDKSSNPRNFIQEKIADLLDPNVFTWPGIAVSAHSVVKKFVLSFT</sequence>
<name>A0A7J7H0H9_CAMSI</name>
<proteinExistence type="predicted"/>
<comment type="caution">
    <text evidence="1">The sequence shown here is derived from an EMBL/GenBank/DDBJ whole genome shotgun (WGS) entry which is preliminary data.</text>
</comment>
<dbReference type="EMBL" id="JACBKZ010000007">
    <property type="protein sequence ID" value="KAF5946035.1"/>
    <property type="molecule type" value="Genomic_DNA"/>
</dbReference>
<dbReference type="Proteomes" id="UP000593564">
    <property type="component" value="Unassembled WGS sequence"/>
</dbReference>
<accession>A0A7J7H0H9</accession>
<keyword evidence="2" id="KW-1185">Reference proteome</keyword>
<gene>
    <name evidence="1" type="ORF">HYC85_016263</name>
</gene>
<reference evidence="1 2" key="2">
    <citation type="submission" date="2020-07" db="EMBL/GenBank/DDBJ databases">
        <title>Genome assembly of wild tea tree DASZ reveals pedigree and selection history of tea varieties.</title>
        <authorList>
            <person name="Zhang W."/>
        </authorList>
    </citation>
    <scope>NUCLEOTIDE SEQUENCE [LARGE SCALE GENOMIC DNA]</scope>
    <source>
        <strain evidence="2">cv. G240</strain>
        <tissue evidence="1">Leaf</tissue>
    </source>
</reference>
<reference evidence="2" key="1">
    <citation type="journal article" date="2020" name="Nat. Commun.">
        <title>Genome assembly of wild tea tree DASZ reveals pedigree and selection history of tea varieties.</title>
        <authorList>
            <person name="Zhang W."/>
            <person name="Zhang Y."/>
            <person name="Qiu H."/>
            <person name="Guo Y."/>
            <person name="Wan H."/>
            <person name="Zhang X."/>
            <person name="Scossa F."/>
            <person name="Alseekh S."/>
            <person name="Zhang Q."/>
            <person name="Wang P."/>
            <person name="Xu L."/>
            <person name="Schmidt M.H."/>
            <person name="Jia X."/>
            <person name="Li D."/>
            <person name="Zhu A."/>
            <person name="Guo F."/>
            <person name="Chen W."/>
            <person name="Ni D."/>
            <person name="Usadel B."/>
            <person name="Fernie A.R."/>
            <person name="Wen W."/>
        </authorList>
    </citation>
    <scope>NUCLEOTIDE SEQUENCE [LARGE SCALE GENOMIC DNA]</scope>
    <source>
        <strain evidence="2">cv. G240</strain>
    </source>
</reference>